<dbReference type="SUPFAM" id="SSF161098">
    <property type="entry name" value="MetI-like"/>
    <property type="match status" value="1"/>
</dbReference>
<dbReference type="GO" id="GO:0055085">
    <property type="term" value="P:transmembrane transport"/>
    <property type="evidence" value="ECO:0007669"/>
    <property type="project" value="InterPro"/>
</dbReference>
<accession>A0A1H6B3G3</accession>
<feature type="domain" description="ABC transmembrane type-1" evidence="8">
    <location>
        <begin position="73"/>
        <end position="264"/>
    </location>
</feature>
<keyword evidence="4 7" id="KW-0812">Transmembrane</keyword>
<dbReference type="Gene3D" id="1.10.3720.10">
    <property type="entry name" value="MetI-like"/>
    <property type="match status" value="1"/>
</dbReference>
<keyword evidence="10" id="KW-1185">Reference proteome</keyword>
<dbReference type="OrthoDB" id="9794684at2"/>
<evidence type="ECO:0000313" key="10">
    <source>
        <dbReference type="Proteomes" id="UP000236754"/>
    </source>
</evidence>
<feature type="transmembrane region" description="Helical" evidence="7">
    <location>
        <begin position="72"/>
        <end position="97"/>
    </location>
</feature>
<feature type="transmembrane region" description="Helical" evidence="7">
    <location>
        <begin position="189"/>
        <end position="210"/>
    </location>
</feature>
<dbReference type="CDD" id="cd06261">
    <property type="entry name" value="TM_PBP2"/>
    <property type="match status" value="1"/>
</dbReference>
<proteinExistence type="inferred from homology"/>
<comment type="subcellular location">
    <subcellularLocation>
        <location evidence="1 7">Cell membrane</location>
        <topology evidence="1 7">Multi-pass membrane protein</topology>
    </subcellularLocation>
</comment>
<evidence type="ECO:0000256" key="7">
    <source>
        <dbReference type="RuleBase" id="RU363032"/>
    </source>
</evidence>
<evidence type="ECO:0000256" key="6">
    <source>
        <dbReference type="ARBA" id="ARBA00023136"/>
    </source>
</evidence>
<dbReference type="InterPro" id="IPR035906">
    <property type="entry name" value="MetI-like_sf"/>
</dbReference>
<feature type="transmembrane region" description="Helical" evidence="7">
    <location>
        <begin position="109"/>
        <end position="129"/>
    </location>
</feature>
<keyword evidence="2 7" id="KW-0813">Transport</keyword>
<keyword evidence="5 7" id="KW-1133">Transmembrane helix</keyword>
<dbReference type="InterPro" id="IPR000515">
    <property type="entry name" value="MetI-like"/>
</dbReference>
<dbReference type="PANTHER" id="PTHR32243:SF18">
    <property type="entry name" value="INNER MEMBRANE ABC TRANSPORTER PERMEASE PROTEIN YCJP"/>
    <property type="match status" value="1"/>
</dbReference>
<name>A0A1H6B3G3_9ACTN</name>
<keyword evidence="6 7" id="KW-0472">Membrane</keyword>
<keyword evidence="3" id="KW-1003">Cell membrane</keyword>
<evidence type="ECO:0000313" key="9">
    <source>
        <dbReference type="EMBL" id="SEG55399.1"/>
    </source>
</evidence>
<feature type="transmembrane region" description="Helical" evidence="7">
    <location>
        <begin position="243"/>
        <end position="264"/>
    </location>
</feature>
<evidence type="ECO:0000256" key="5">
    <source>
        <dbReference type="ARBA" id="ARBA00022989"/>
    </source>
</evidence>
<dbReference type="GO" id="GO:0005886">
    <property type="term" value="C:plasma membrane"/>
    <property type="evidence" value="ECO:0007669"/>
    <property type="project" value="UniProtKB-SubCell"/>
</dbReference>
<evidence type="ECO:0000259" key="8">
    <source>
        <dbReference type="PROSITE" id="PS50928"/>
    </source>
</evidence>
<evidence type="ECO:0000256" key="1">
    <source>
        <dbReference type="ARBA" id="ARBA00004651"/>
    </source>
</evidence>
<dbReference type="InterPro" id="IPR050901">
    <property type="entry name" value="BP-dep_ABC_trans_perm"/>
</dbReference>
<sequence length="278" mass="29971">MTARSSARARAGKFTATALVLLFTLFPVYFMLSTAFNGRAGSGTDSLFPSHFTMRHFSKALSSGASGGFGRYMLNSAIVTVIVVVASGVLALLGAVAMARFRFRLRTTVLVLILVVQMLPAEALVIPLFLQMKDLRMLNSLLGLAIVYTAFALPFAIWNLRGFVAAVPVELEEAAYLDGCSWWRMFRSILLPLVVPGLIATSAFAFVLAWEEFTFALTFLSDQGRMTVGVGLAEFLGQNTNDWGGLMAASTLVTIPVVVVFVLAQRRLTVGLVAGAVK</sequence>
<organism evidence="9 10">
    <name type="scientific">Actinacidiphila yanglinensis</name>
    <dbReference type="NCBI Taxonomy" id="310779"/>
    <lineage>
        <taxon>Bacteria</taxon>
        <taxon>Bacillati</taxon>
        <taxon>Actinomycetota</taxon>
        <taxon>Actinomycetes</taxon>
        <taxon>Kitasatosporales</taxon>
        <taxon>Streptomycetaceae</taxon>
        <taxon>Actinacidiphila</taxon>
    </lineage>
</organism>
<gene>
    <name evidence="9" type="ORF">SAMN05216223_106199</name>
</gene>
<evidence type="ECO:0000256" key="4">
    <source>
        <dbReference type="ARBA" id="ARBA00022692"/>
    </source>
</evidence>
<feature type="transmembrane region" description="Helical" evidence="7">
    <location>
        <begin position="141"/>
        <end position="160"/>
    </location>
</feature>
<comment type="similarity">
    <text evidence="7">Belongs to the binding-protein-dependent transport system permease family.</text>
</comment>
<dbReference type="PANTHER" id="PTHR32243">
    <property type="entry name" value="MALTOSE TRANSPORT SYSTEM PERMEASE-RELATED"/>
    <property type="match status" value="1"/>
</dbReference>
<evidence type="ECO:0000256" key="2">
    <source>
        <dbReference type="ARBA" id="ARBA00022448"/>
    </source>
</evidence>
<dbReference type="Proteomes" id="UP000236754">
    <property type="component" value="Unassembled WGS sequence"/>
</dbReference>
<dbReference type="Pfam" id="PF00528">
    <property type="entry name" value="BPD_transp_1"/>
    <property type="match status" value="1"/>
</dbReference>
<protein>
    <submittedName>
        <fullName evidence="9">Carbohydrate ABC transporter membrane protein 2, CUT1 family</fullName>
    </submittedName>
</protein>
<dbReference type="AlphaFoldDB" id="A0A1H6B3G3"/>
<dbReference type="EMBL" id="FNVU01000006">
    <property type="protein sequence ID" value="SEG55399.1"/>
    <property type="molecule type" value="Genomic_DNA"/>
</dbReference>
<feature type="transmembrane region" description="Helical" evidence="7">
    <location>
        <begin position="12"/>
        <end position="32"/>
    </location>
</feature>
<dbReference type="PROSITE" id="PS50928">
    <property type="entry name" value="ABC_TM1"/>
    <property type="match status" value="1"/>
</dbReference>
<evidence type="ECO:0000256" key="3">
    <source>
        <dbReference type="ARBA" id="ARBA00022475"/>
    </source>
</evidence>
<reference evidence="9 10" key="1">
    <citation type="submission" date="2016-10" db="EMBL/GenBank/DDBJ databases">
        <authorList>
            <person name="de Groot N.N."/>
        </authorList>
    </citation>
    <scope>NUCLEOTIDE SEQUENCE [LARGE SCALE GENOMIC DNA]</scope>
    <source>
        <strain evidence="9 10">CGMCC 4.2023</strain>
    </source>
</reference>
<dbReference type="RefSeq" id="WP_103886472.1">
    <property type="nucleotide sequence ID" value="NZ_FNVU01000006.1"/>
</dbReference>